<accession>A0A9P4I5P8</accession>
<feature type="compositionally biased region" description="Polar residues" evidence="3">
    <location>
        <begin position="736"/>
        <end position="745"/>
    </location>
</feature>
<evidence type="ECO:0000313" key="5">
    <source>
        <dbReference type="Proteomes" id="UP000799772"/>
    </source>
</evidence>
<dbReference type="PANTHER" id="PTHR23083">
    <property type="entry name" value="TETRATRICOPEPTIDE REPEAT PROTEIN, TPR"/>
    <property type="match status" value="1"/>
</dbReference>
<evidence type="ECO:0000313" key="4">
    <source>
        <dbReference type="EMBL" id="KAF2092567.1"/>
    </source>
</evidence>
<dbReference type="InterPro" id="IPR011990">
    <property type="entry name" value="TPR-like_helical_dom_sf"/>
</dbReference>
<dbReference type="Pfam" id="PF13181">
    <property type="entry name" value="TPR_8"/>
    <property type="match status" value="2"/>
</dbReference>
<dbReference type="Gene3D" id="1.25.40.10">
    <property type="entry name" value="Tetratricopeptide repeat domain"/>
    <property type="match status" value="2"/>
</dbReference>
<feature type="region of interest" description="Disordered" evidence="3">
    <location>
        <begin position="714"/>
        <end position="751"/>
    </location>
</feature>
<evidence type="ECO:0008006" key="6">
    <source>
        <dbReference type="Google" id="ProtNLM"/>
    </source>
</evidence>
<dbReference type="SUPFAM" id="SSF48452">
    <property type="entry name" value="TPR-like"/>
    <property type="match status" value="1"/>
</dbReference>
<keyword evidence="5" id="KW-1185">Reference proteome</keyword>
<gene>
    <name evidence="4" type="ORF">NA57DRAFT_69659</name>
</gene>
<dbReference type="InterPro" id="IPR019734">
    <property type="entry name" value="TPR_rpt"/>
</dbReference>
<dbReference type="InterPro" id="IPR051722">
    <property type="entry name" value="Endocytosis_PI4K-reg_protein"/>
</dbReference>
<proteinExistence type="inferred from homology"/>
<dbReference type="EMBL" id="ML978144">
    <property type="protein sequence ID" value="KAF2092567.1"/>
    <property type="molecule type" value="Genomic_DNA"/>
</dbReference>
<dbReference type="AlphaFoldDB" id="A0A9P4I5P8"/>
<name>A0A9P4I5P8_9PEZI</name>
<comment type="similarity">
    <text evidence="2">Belongs to the YPP1 family.</text>
</comment>
<protein>
    <recommendedName>
        <fullName evidence="6">Filamentation protein</fullName>
    </recommendedName>
</protein>
<evidence type="ECO:0000256" key="2">
    <source>
        <dbReference type="ARBA" id="ARBA00038251"/>
    </source>
</evidence>
<comment type="caution">
    <text evidence="4">The sequence shown here is derived from an EMBL/GenBank/DDBJ whole genome shotgun (WGS) entry which is preliminary data.</text>
</comment>
<feature type="compositionally biased region" description="Polar residues" evidence="3">
    <location>
        <begin position="1054"/>
        <end position="1072"/>
    </location>
</feature>
<organism evidence="4 5">
    <name type="scientific">Rhizodiscina lignyota</name>
    <dbReference type="NCBI Taxonomy" id="1504668"/>
    <lineage>
        <taxon>Eukaryota</taxon>
        <taxon>Fungi</taxon>
        <taxon>Dikarya</taxon>
        <taxon>Ascomycota</taxon>
        <taxon>Pezizomycotina</taxon>
        <taxon>Dothideomycetes</taxon>
        <taxon>Pleosporomycetidae</taxon>
        <taxon>Aulographales</taxon>
        <taxon>Rhizodiscinaceae</taxon>
        <taxon>Rhizodiscina</taxon>
    </lineage>
</organism>
<dbReference type="SMART" id="SM00028">
    <property type="entry name" value="TPR"/>
    <property type="match status" value="4"/>
</dbReference>
<dbReference type="Proteomes" id="UP000799772">
    <property type="component" value="Unassembled WGS sequence"/>
</dbReference>
<comment type="function">
    <text evidence="1">Involved in endocytosis.</text>
</comment>
<sequence length="1187" mass="131682">MAGQLSEKAIRYLAQLDAARCDGRWNEVPELARKVEKHAPQRKCLAITARTEAQIAVQGPQRPVTALSDSSKTKSLLSPLLAPLQAAFEQSNVLSEDAFEATVCLAWIQWLLGEPQLAVAQLPDDFAVLLKELLEGDRTIGQSVRVCAIKGAYIKGHSLEKLRAVQSATSTYLSMLPYLSSFQSFKTTNSQFCLWTQCLLTRLCVISASPTVPVTGIDINTTLWLFSIWQTFWTTSTALRSISGYDPRKDLGYLWRDVWFAYYRTLSDILQRESPEILSEDEFLASRLRQRADLKNIEAINESFLLKETTFPKATERNEDVEAWADAVMRNWRVMCGPTWTDEELGAGGKGAVGRGVLDILYRAATKTYHSTQILRHLFTVHASLAEFDLAFKAFDSYVEIVTRGKDDAEKSGEADRALDDDDTVLKTSAEAIRILCRFGGRKEAEKAIEIGDRMEKWLKQHTPVVPTTRSSREDQEDRTEMAVSPKAISIAYRAIALSQAHWARVTYDAKARAGLQTQAVHCFTKSLDPKFEDPRNVETVYSLSLLLAETRDISGAIKLIKQALERRAVPIWHLLALLLTARSEYTTAGRACDAAFEQFRDPSNLYGAEESERYKSDHLNQLSATSMNEKAGHRRTTGIVDRMEAFERESLLQVKITQLSLIEAIDGSTAAVDSSDQLLALYARLFGDPSSAPLNLQPTASFLSPPKTARSLRDSILGRSSNSKRISLRPKSGIAGSTATGISRPSTMATHATAPAPTIQVIDEEGQNMQDEQKHSHHHVLHHKPHSERPVSRRSESVRLRRRRSQDLEKQEPRPATSNGVNEKAPLVEDPPPVPPIQSATHNAEDVEYHAISSDEERPATRNFPPIAHNLPLEKEPPPAGQHNQPPHQDVRLPAPFPTSPDTSDYAALEPKLPVLQERRHKVSLLVQVWLFIAGLYTRAAMYEDAKGAIDEAFKLVQGFEGEVSKQDPSVRGFSDRGWGGGKSVEGLWGDVWAEQGHLARARELPHEAMAYYEKALSRFPDHPAATVGLSEILLDIYCQKIPPEPADPASLLPSTFSTPDKDTASAQMPSNGDLAGNANSTQYHSTPREHHADGATGTSQSQIKPITPEELNRLAARDRAYSLLSSLTKLGCGWDYSEAWFALARAYEEGGQVEKAKEVLWWCVELEDTRPIRSWGAIGLGGGVL</sequence>
<feature type="compositionally biased region" description="Basic and acidic residues" evidence="3">
    <location>
        <begin position="788"/>
        <end position="814"/>
    </location>
</feature>
<evidence type="ECO:0000256" key="3">
    <source>
        <dbReference type="SAM" id="MobiDB-lite"/>
    </source>
</evidence>
<reference evidence="4" key="1">
    <citation type="journal article" date="2020" name="Stud. Mycol.">
        <title>101 Dothideomycetes genomes: a test case for predicting lifestyles and emergence of pathogens.</title>
        <authorList>
            <person name="Haridas S."/>
            <person name="Albert R."/>
            <person name="Binder M."/>
            <person name="Bloem J."/>
            <person name="Labutti K."/>
            <person name="Salamov A."/>
            <person name="Andreopoulos B."/>
            <person name="Baker S."/>
            <person name="Barry K."/>
            <person name="Bills G."/>
            <person name="Bluhm B."/>
            <person name="Cannon C."/>
            <person name="Castanera R."/>
            <person name="Culley D."/>
            <person name="Daum C."/>
            <person name="Ezra D."/>
            <person name="Gonzalez J."/>
            <person name="Henrissat B."/>
            <person name="Kuo A."/>
            <person name="Liang C."/>
            <person name="Lipzen A."/>
            <person name="Lutzoni F."/>
            <person name="Magnuson J."/>
            <person name="Mondo S."/>
            <person name="Nolan M."/>
            <person name="Ohm R."/>
            <person name="Pangilinan J."/>
            <person name="Park H.-J."/>
            <person name="Ramirez L."/>
            <person name="Alfaro M."/>
            <person name="Sun H."/>
            <person name="Tritt A."/>
            <person name="Yoshinaga Y."/>
            <person name="Zwiers L.-H."/>
            <person name="Turgeon B."/>
            <person name="Goodwin S."/>
            <person name="Spatafora J."/>
            <person name="Crous P."/>
            <person name="Grigoriev I."/>
        </authorList>
    </citation>
    <scope>NUCLEOTIDE SEQUENCE</scope>
    <source>
        <strain evidence="4">CBS 133067</strain>
    </source>
</reference>
<dbReference type="OrthoDB" id="29013at2759"/>
<dbReference type="PANTHER" id="PTHR23083:SF464">
    <property type="entry name" value="TETRATRICOPEPTIDE REPEAT DOMAIN 7, ISOFORM A"/>
    <property type="match status" value="1"/>
</dbReference>
<feature type="region of interest" description="Disordered" evidence="3">
    <location>
        <begin position="1050"/>
        <end position="1108"/>
    </location>
</feature>
<feature type="compositionally biased region" description="Basic residues" evidence="3">
    <location>
        <begin position="776"/>
        <end position="787"/>
    </location>
</feature>
<evidence type="ECO:0000256" key="1">
    <source>
        <dbReference type="ARBA" id="ARBA00002550"/>
    </source>
</evidence>
<feature type="compositionally biased region" description="Basic and acidic residues" evidence="3">
    <location>
        <begin position="844"/>
        <end position="861"/>
    </location>
</feature>
<feature type="region of interest" description="Disordered" evidence="3">
    <location>
        <begin position="769"/>
        <end position="891"/>
    </location>
</feature>